<evidence type="ECO:0008006" key="2">
    <source>
        <dbReference type="Google" id="ProtNLM"/>
    </source>
</evidence>
<dbReference type="InterPro" id="IPR027056">
    <property type="entry name" value="Gluconate_2DH_su3"/>
</dbReference>
<gene>
    <name evidence="1" type="ORF">AVDCRST_MAG40-2312</name>
</gene>
<accession>A0A6J4LRP0</accession>
<evidence type="ECO:0000313" key="1">
    <source>
        <dbReference type="EMBL" id="CAA9339070.1"/>
    </source>
</evidence>
<dbReference type="EMBL" id="CADCTX010000671">
    <property type="protein sequence ID" value="CAA9339070.1"/>
    <property type="molecule type" value="Genomic_DNA"/>
</dbReference>
<organism evidence="1">
    <name type="scientific">uncultured Gemmatimonadaceae bacterium</name>
    <dbReference type="NCBI Taxonomy" id="246130"/>
    <lineage>
        <taxon>Bacteria</taxon>
        <taxon>Pseudomonadati</taxon>
        <taxon>Gemmatimonadota</taxon>
        <taxon>Gemmatimonadia</taxon>
        <taxon>Gemmatimonadales</taxon>
        <taxon>Gemmatimonadaceae</taxon>
        <taxon>environmental samples</taxon>
    </lineage>
</organism>
<sequence>MPTTAASPGARAAGAGAAINLLLTDCYDAPAQQRVVRGLRDFRATCRAACGAAFAALPAAERERVLRLVDAEAQRTGDAHYFALVRELALRAYFSSEIGMTQALRYVRVPGRWVGCVPRTPGQPAWG</sequence>
<reference evidence="1" key="1">
    <citation type="submission" date="2020-02" db="EMBL/GenBank/DDBJ databases">
        <authorList>
            <person name="Meier V. D."/>
        </authorList>
    </citation>
    <scope>NUCLEOTIDE SEQUENCE</scope>
    <source>
        <strain evidence="1">AVDCRST_MAG40</strain>
    </source>
</reference>
<proteinExistence type="predicted"/>
<dbReference type="Pfam" id="PF13618">
    <property type="entry name" value="Gluconate_2-dh3"/>
    <property type="match status" value="1"/>
</dbReference>
<dbReference type="AlphaFoldDB" id="A0A6J4LRP0"/>
<name>A0A6J4LRP0_9BACT</name>
<protein>
    <recommendedName>
        <fullName evidence="2">Gluconate 2-dehydrogenase subunit 3 family protein</fullName>
    </recommendedName>
</protein>